<comment type="caution">
    <text evidence="2">The sequence shown here is derived from an EMBL/GenBank/DDBJ whole genome shotgun (WGS) entry which is preliminary data.</text>
</comment>
<reference evidence="2 3" key="1">
    <citation type="journal article" date="2023" name="Sci. Data">
        <title>Genome assembly of the Korean intertidal mud-creeper Batillaria attramentaria.</title>
        <authorList>
            <person name="Patra A.K."/>
            <person name="Ho P.T."/>
            <person name="Jun S."/>
            <person name="Lee S.J."/>
            <person name="Kim Y."/>
            <person name="Won Y.J."/>
        </authorList>
    </citation>
    <scope>NUCLEOTIDE SEQUENCE [LARGE SCALE GENOMIC DNA]</scope>
    <source>
        <strain evidence="2">Wonlab-2016</strain>
    </source>
</reference>
<organism evidence="2 3">
    <name type="scientific">Batillaria attramentaria</name>
    <dbReference type="NCBI Taxonomy" id="370345"/>
    <lineage>
        <taxon>Eukaryota</taxon>
        <taxon>Metazoa</taxon>
        <taxon>Spiralia</taxon>
        <taxon>Lophotrochozoa</taxon>
        <taxon>Mollusca</taxon>
        <taxon>Gastropoda</taxon>
        <taxon>Caenogastropoda</taxon>
        <taxon>Sorbeoconcha</taxon>
        <taxon>Cerithioidea</taxon>
        <taxon>Batillariidae</taxon>
        <taxon>Batillaria</taxon>
    </lineage>
</organism>
<proteinExistence type="predicted"/>
<evidence type="ECO:0000256" key="1">
    <source>
        <dbReference type="SAM" id="MobiDB-lite"/>
    </source>
</evidence>
<feature type="region of interest" description="Disordered" evidence="1">
    <location>
        <begin position="1"/>
        <end position="21"/>
    </location>
</feature>
<accession>A0ABD0KUM6</accession>
<dbReference type="Proteomes" id="UP001519460">
    <property type="component" value="Unassembled WGS sequence"/>
</dbReference>
<evidence type="ECO:0000313" key="3">
    <source>
        <dbReference type="Proteomes" id="UP001519460"/>
    </source>
</evidence>
<keyword evidence="3" id="KW-1185">Reference proteome</keyword>
<evidence type="ECO:0000313" key="2">
    <source>
        <dbReference type="EMBL" id="KAK7490919.1"/>
    </source>
</evidence>
<gene>
    <name evidence="2" type="ORF">BaRGS_00017791</name>
</gene>
<sequence>MKRRVDNGATASDFHPLTGGLSMTEHNNVDARIECLFIPSANSTSDLYTRGHNCSWLIEVRHFLSFCAHHEPTHAVGTKQWIVPGMLSWISD</sequence>
<name>A0ABD0KUM6_9CAEN</name>
<dbReference type="AlphaFoldDB" id="A0ABD0KUM6"/>
<protein>
    <submittedName>
        <fullName evidence="2">Uncharacterized protein</fullName>
    </submittedName>
</protein>
<dbReference type="EMBL" id="JACVVK020000121">
    <property type="protein sequence ID" value="KAK7490919.1"/>
    <property type="molecule type" value="Genomic_DNA"/>
</dbReference>